<dbReference type="SUPFAM" id="SSF143865">
    <property type="entry name" value="CorA soluble domain-like"/>
    <property type="match status" value="1"/>
</dbReference>
<evidence type="ECO:0000256" key="6">
    <source>
        <dbReference type="ARBA" id="ARBA00022692"/>
    </source>
</evidence>
<keyword evidence="3" id="KW-0813">Transport</keyword>
<dbReference type="GO" id="GO:0000287">
    <property type="term" value="F:magnesium ion binding"/>
    <property type="evidence" value="ECO:0007669"/>
    <property type="project" value="TreeGrafter"/>
</dbReference>
<gene>
    <name evidence="12" type="ORF">LPB137_02600</name>
</gene>
<name>A0A1P8KJS1_9BACT</name>
<sequence length="327" mass="37427">MENSINENGFCHGIIFDGKGGAKDISFEELDSYDSSMGVLWVHFDYTKEQSIDWITNKSGIDPIAAEALLSQITRPRTTILNDSVLLALRGINLNPNSDPEDMISIRLYLSKNIIISTKKRDLFSVNDILEYFEQGKGPKNSSEFLIELTDRLTDRMEDYILDLEDRASSLEEQSIESSNAALRTSISQIKRESISLKRYLSPQKEAIFKLYEQKITWINEYEKIQLREINHRLIKYIEDLDSIKDKISLVQEEISNNLSEQLNQRMYVLSIISAIFLPLGFLTGLLGVNVGGIPGAENSFSFSIFTISLIFIVVVQLYIFRKKKWL</sequence>
<evidence type="ECO:0000313" key="13">
    <source>
        <dbReference type="Proteomes" id="UP000186074"/>
    </source>
</evidence>
<dbReference type="Pfam" id="PF01544">
    <property type="entry name" value="CorA"/>
    <property type="match status" value="1"/>
</dbReference>
<dbReference type="GO" id="GO:0050897">
    <property type="term" value="F:cobalt ion binding"/>
    <property type="evidence" value="ECO:0007669"/>
    <property type="project" value="TreeGrafter"/>
</dbReference>
<keyword evidence="13" id="KW-1185">Reference proteome</keyword>
<keyword evidence="6 11" id="KW-0812">Transmembrane</keyword>
<keyword evidence="5" id="KW-0997">Cell inner membrane</keyword>
<dbReference type="STRING" id="1850254.LPB137_02600"/>
<dbReference type="CDD" id="cd12833">
    <property type="entry name" value="ZntB-like_1"/>
    <property type="match status" value="1"/>
</dbReference>
<dbReference type="RefSeq" id="WP_076084007.1">
    <property type="nucleotide sequence ID" value="NZ_CP019070.1"/>
</dbReference>
<evidence type="ECO:0000256" key="11">
    <source>
        <dbReference type="SAM" id="Phobius"/>
    </source>
</evidence>
<dbReference type="OrthoDB" id="9803484at2"/>
<dbReference type="PANTHER" id="PTHR46494">
    <property type="entry name" value="CORA FAMILY METAL ION TRANSPORTER (EUROFUNG)"/>
    <property type="match status" value="1"/>
</dbReference>
<dbReference type="InterPro" id="IPR045861">
    <property type="entry name" value="CorA_cytoplasmic_dom"/>
</dbReference>
<evidence type="ECO:0000256" key="7">
    <source>
        <dbReference type="ARBA" id="ARBA00022833"/>
    </source>
</evidence>
<reference evidence="12 13" key="1">
    <citation type="submission" date="2017-01" db="EMBL/GenBank/DDBJ databases">
        <title>Genome sequencing of Arcobacter sp. LPB0137.</title>
        <authorList>
            <person name="Lee G.-W."/>
            <person name="Yi H."/>
        </authorList>
    </citation>
    <scope>NUCLEOTIDE SEQUENCE [LARGE SCALE GENOMIC DNA]</scope>
    <source>
        <strain evidence="12 13">LPB0137</strain>
    </source>
</reference>
<protein>
    <submittedName>
        <fullName evidence="12">Zinc transporter ZntB</fullName>
    </submittedName>
</protein>
<keyword evidence="10 11" id="KW-0472">Membrane</keyword>
<dbReference type="Gene3D" id="3.30.460.20">
    <property type="entry name" value="CorA soluble domain-like"/>
    <property type="match status" value="1"/>
</dbReference>
<evidence type="ECO:0000256" key="5">
    <source>
        <dbReference type="ARBA" id="ARBA00022519"/>
    </source>
</evidence>
<evidence type="ECO:0000256" key="3">
    <source>
        <dbReference type="ARBA" id="ARBA00022448"/>
    </source>
</evidence>
<dbReference type="PANTHER" id="PTHR46494:SF3">
    <property type="entry name" value="ZINC TRANSPORT PROTEIN ZNTB"/>
    <property type="match status" value="1"/>
</dbReference>
<accession>A0A1P8KJS1</accession>
<evidence type="ECO:0000256" key="8">
    <source>
        <dbReference type="ARBA" id="ARBA00022989"/>
    </source>
</evidence>
<dbReference type="GO" id="GO:0005886">
    <property type="term" value="C:plasma membrane"/>
    <property type="evidence" value="ECO:0007669"/>
    <property type="project" value="UniProtKB-SubCell"/>
</dbReference>
<evidence type="ECO:0000256" key="9">
    <source>
        <dbReference type="ARBA" id="ARBA00023065"/>
    </source>
</evidence>
<dbReference type="InterPro" id="IPR045863">
    <property type="entry name" value="CorA_TM1_TM2"/>
</dbReference>
<dbReference type="Gene3D" id="1.20.58.340">
    <property type="entry name" value="Magnesium transport protein CorA, transmembrane region"/>
    <property type="match status" value="2"/>
</dbReference>
<organism evidence="12 13">
    <name type="scientific">Poseidonibacter parvus</name>
    <dbReference type="NCBI Taxonomy" id="1850254"/>
    <lineage>
        <taxon>Bacteria</taxon>
        <taxon>Pseudomonadati</taxon>
        <taxon>Campylobacterota</taxon>
        <taxon>Epsilonproteobacteria</taxon>
        <taxon>Campylobacterales</taxon>
        <taxon>Arcobacteraceae</taxon>
        <taxon>Poseidonibacter</taxon>
    </lineage>
</organism>
<evidence type="ECO:0000256" key="1">
    <source>
        <dbReference type="ARBA" id="ARBA00004651"/>
    </source>
</evidence>
<dbReference type="EMBL" id="CP019070">
    <property type="protein sequence ID" value="APW64813.1"/>
    <property type="molecule type" value="Genomic_DNA"/>
</dbReference>
<dbReference type="Proteomes" id="UP000186074">
    <property type="component" value="Chromosome"/>
</dbReference>
<evidence type="ECO:0000313" key="12">
    <source>
        <dbReference type="EMBL" id="APW64813.1"/>
    </source>
</evidence>
<feature type="transmembrane region" description="Helical" evidence="11">
    <location>
        <begin position="301"/>
        <end position="321"/>
    </location>
</feature>
<dbReference type="GO" id="GO:0015087">
    <property type="term" value="F:cobalt ion transmembrane transporter activity"/>
    <property type="evidence" value="ECO:0007669"/>
    <property type="project" value="TreeGrafter"/>
</dbReference>
<dbReference type="SUPFAM" id="SSF144083">
    <property type="entry name" value="Magnesium transport protein CorA, transmembrane region"/>
    <property type="match status" value="1"/>
</dbReference>
<keyword evidence="8 11" id="KW-1133">Transmembrane helix</keyword>
<comment type="subcellular location">
    <subcellularLocation>
        <location evidence="1">Cell membrane</location>
        <topology evidence="1">Multi-pass membrane protein</topology>
    </subcellularLocation>
</comment>
<evidence type="ECO:0000256" key="2">
    <source>
        <dbReference type="ARBA" id="ARBA00009765"/>
    </source>
</evidence>
<proteinExistence type="inferred from homology"/>
<evidence type="ECO:0000256" key="4">
    <source>
        <dbReference type="ARBA" id="ARBA00022475"/>
    </source>
</evidence>
<feature type="transmembrane region" description="Helical" evidence="11">
    <location>
        <begin position="267"/>
        <end position="289"/>
    </location>
</feature>
<keyword evidence="9" id="KW-0406">Ion transport</keyword>
<keyword evidence="7" id="KW-0862">Zinc</keyword>
<keyword evidence="4" id="KW-1003">Cell membrane</keyword>
<dbReference type="KEGG" id="alp:LPB137_02600"/>
<comment type="similarity">
    <text evidence="2">Belongs to the CorA metal ion transporter (MIT) (TC 1.A.35) family.</text>
</comment>
<dbReference type="AlphaFoldDB" id="A0A1P8KJS1"/>
<dbReference type="GO" id="GO:0015095">
    <property type="term" value="F:magnesium ion transmembrane transporter activity"/>
    <property type="evidence" value="ECO:0007669"/>
    <property type="project" value="TreeGrafter"/>
</dbReference>
<evidence type="ECO:0000256" key="10">
    <source>
        <dbReference type="ARBA" id="ARBA00023136"/>
    </source>
</evidence>
<dbReference type="InterPro" id="IPR002523">
    <property type="entry name" value="MgTranspt_CorA/ZnTranspt_ZntB"/>
</dbReference>